<dbReference type="AlphaFoldDB" id="A0A0L6UQT0"/>
<proteinExistence type="predicted"/>
<reference evidence="1 2" key="1">
    <citation type="submission" date="2015-08" db="EMBL/GenBank/DDBJ databases">
        <title>Next Generation Sequencing and Analysis of the Genome of Puccinia sorghi L Schw, the Causal Agent of Maize Common Rust.</title>
        <authorList>
            <person name="Rochi L."/>
            <person name="Burguener G."/>
            <person name="Darino M."/>
            <person name="Turjanski A."/>
            <person name="Kreff E."/>
            <person name="Dieguez M.J."/>
            <person name="Sacco F."/>
        </authorList>
    </citation>
    <scope>NUCLEOTIDE SEQUENCE [LARGE SCALE GENOMIC DNA]</scope>
    <source>
        <strain evidence="1 2">RO10H11247</strain>
    </source>
</reference>
<name>A0A0L6UQT0_9BASI</name>
<evidence type="ECO:0000313" key="1">
    <source>
        <dbReference type="EMBL" id="KNZ50888.1"/>
    </source>
</evidence>
<protein>
    <submittedName>
        <fullName evidence="1">Uncharacterized protein</fullName>
    </submittedName>
</protein>
<keyword evidence="2" id="KW-1185">Reference proteome</keyword>
<dbReference type="STRING" id="27349.A0A0L6UQT0"/>
<evidence type="ECO:0000313" key="2">
    <source>
        <dbReference type="Proteomes" id="UP000037035"/>
    </source>
</evidence>
<dbReference type="EMBL" id="LAVV01009270">
    <property type="protein sequence ID" value="KNZ50888.1"/>
    <property type="molecule type" value="Genomic_DNA"/>
</dbReference>
<comment type="caution">
    <text evidence="1">The sequence shown here is derived from an EMBL/GenBank/DDBJ whole genome shotgun (WGS) entry which is preliminary data.</text>
</comment>
<organism evidence="1 2">
    <name type="scientific">Puccinia sorghi</name>
    <dbReference type="NCBI Taxonomy" id="27349"/>
    <lineage>
        <taxon>Eukaryota</taxon>
        <taxon>Fungi</taxon>
        <taxon>Dikarya</taxon>
        <taxon>Basidiomycota</taxon>
        <taxon>Pucciniomycotina</taxon>
        <taxon>Pucciniomycetes</taxon>
        <taxon>Pucciniales</taxon>
        <taxon>Pucciniaceae</taxon>
        <taxon>Puccinia</taxon>
    </lineage>
</organism>
<dbReference type="VEuPathDB" id="FungiDB:VP01_4191g1"/>
<accession>A0A0L6UQT0</accession>
<dbReference type="Proteomes" id="UP000037035">
    <property type="component" value="Unassembled WGS sequence"/>
</dbReference>
<sequence>MALGIHSSLCKKTEAEHEVEKRFSECSFSNCKPKICQLVMDNFKKVTLNKFDSYNLDSPKDIDDLYPSRKAPTFKYQWRHFHLNWSNTSIVYSMRKLKILHNIHQATTSAPSKNSKWKKKLEKITLSNIQLLIGGKMLPFQLAMLFNYVEIFGSKEEKLQRKVLPIKKGCQKMKRKESRESEIWLKIFYEKVEIQMDQLVHLCFE</sequence>
<gene>
    <name evidence="1" type="ORF">VP01_4191g1</name>
</gene>